<evidence type="ECO:0000313" key="1">
    <source>
        <dbReference type="EMBL" id="ADI12465.1"/>
    </source>
</evidence>
<protein>
    <submittedName>
        <fullName evidence="1">Uncharacterized protein</fullName>
    </submittedName>
</protein>
<proteinExistence type="predicted"/>
<evidence type="ECO:0000313" key="2">
    <source>
        <dbReference type="Proteomes" id="UP000000377"/>
    </source>
</evidence>
<dbReference type="KEGG" id="sbh:SBI_09347"/>
<dbReference type="HOGENOM" id="CLU_3383998_0_0_11"/>
<dbReference type="AlphaFoldDB" id="D7C5T6"/>
<name>D7C5T6_STRBB</name>
<accession>D7C5T6</accession>
<sequence>MPLGLDGVLGIAEYVVVADAGPPQIVLTRVQLC</sequence>
<reference evidence="1 2" key="1">
    <citation type="journal article" date="2010" name="J. Bacteriol.">
        <title>Genome sequence of the milbemycin-producing bacterium Streptomyces bingchenggensis.</title>
        <authorList>
            <person name="Wang X.J."/>
            <person name="Yan Y.J."/>
            <person name="Zhang B."/>
            <person name="An J."/>
            <person name="Wang J.J."/>
            <person name="Tian J."/>
            <person name="Jiang L."/>
            <person name="Chen Y.H."/>
            <person name="Huang S.X."/>
            <person name="Yin M."/>
            <person name="Zhang J."/>
            <person name="Gao A.L."/>
            <person name="Liu C.X."/>
            <person name="Zhu Z.X."/>
            <person name="Xiang W.S."/>
        </authorList>
    </citation>
    <scope>NUCLEOTIDE SEQUENCE [LARGE SCALE GENOMIC DNA]</scope>
    <source>
        <strain evidence="1 2">BCW-1</strain>
    </source>
</reference>
<dbReference type="EMBL" id="CP002047">
    <property type="protein sequence ID" value="ADI12465.1"/>
    <property type="molecule type" value="Genomic_DNA"/>
</dbReference>
<organism evidence="1 2">
    <name type="scientific">Streptomyces bingchenggensis (strain BCW-1)</name>
    <dbReference type="NCBI Taxonomy" id="749414"/>
    <lineage>
        <taxon>Bacteria</taxon>
        <taxon>Bacillati</taxon>
        <taxon>Actinomycetota</taxon>
        <taxon>Actinomycetes</taxon>
        <taxon>Kitasatosporales</taxon>
        <taxon>Streptomycetaceae</taxon>
        <taxon>Streptomyces</taxon>
    </lineage>
</organism>
<gene>
    <name evidence="1" type="ordered locus">SBI_09347</name>
</gene>
<keyword evidence="2" id="KW-1185">Reference proteome</keyword>
<dbReference type="Proteomes" id="UP000000377">
    <property type="component" value="Chromosome"/>
</dbReference>